<comment type="caution">
    <text evidence="1">The sequence shown here is derived from an EMBL/GenBank/DDBJ whole genome shotgun (WGS) entry which is preliminary data.</text>
</comment>
<evidence type="ECO:0000313" key="2">
    <source>
        <dbReference type="Proteomes" id="UP000886865"/>
    </source>
</evidence>
<reference evidence="1" key="1">
    <citation type="submission" date="2020-10" db="EMBL/GenBank/DDBJ databases">
        <authorList>
            <person name="Gilroy R."/>
        </authorList>
    </citation>
    <scope>NUCLEOTIDE SEQUENCE</scope>
    <source>
        <strain evidence="1">CHK152-2871</strain>
    </source>
</reference>
<evidence type="ECO:0000313" key="1">
    <source>
        <dbReference type="EMBL" id="HIS74877.1"/>
    </source>
</evidence>
<accession>A0A9D1FJZ3</accession>
<gene>
    <name evidence="1" type="ORF">IAA86_07645</name>
</gene>
<sequence length="328" mass="36904">MQISQVRPYSTQNIVFGASSPINKISAKVNGADTRVVSKSEGTNSINGLFSSAIFVLNNYAVVDLFVKSCAIDANRFHSEALKKYPELEEAFDKGSKKAQDGTLLRKVQYGRFGYASVRDYSSNGVEKRRINILNCQPIECFEDPTLGKDFVKWDKSYGYNNAKPYTYKEGYVEHLDGTSSFDKAFYFDGGSCSVVSTGSRNLPNGEKLEYCENIVFSDDKPAKYEKIYFRSSSKQVQERTTVIYENGLPKTFSMSQNGFVREITFENGLPAKYTSKQNSLYGCRAELSLSLPNMPLESAIKELEKEQAKIEDGCKLYGQNSYFDFLL</sequence>
<organism evidence="1 2">
    <name type="scientific">Candidatus Galligastranaerophilus intestinavium</name>
    <dbReference type="NCBI Taxonomy" id="2840836"/>
    <lineage>
        <taxon>Bacteria</taxon>
        <taxon>Candidatus Galligastranaerophilus</taxon>
    </lineage>
</organism>
<dbReference type="EMBL" id="DVJQ01000065">
    <property type="protein sequence ID" value="HIS74877.1"/>
    <property type="molecule type" value="Genomic_DNA"/>
</dbReference>
<protein>
    <submittedName>
        <fullName evidence="1">Uncharacterized protein</fullName>
    </submittedName>
</protein>
<proteinExistence type="predicted"/>
<dbReference type="AlphaFoldDB" id="A0A9D1FJZ3"/>
<reference evidence="1" key="2">
    <citation type="journal article" date="2021" name="PeerJ">
        <title>Extensive microbial diversity within the chicken gut microbiome revealed by metagenomics and culture.</title>
        <authorList>
            <person name="Gilroy R."/>
            <person name="Ravi A."/>
            <person name="Getino M."/>
            <person name="Pursley I."/>
            <person name="Horton D.L."/>
            <person name="Alikhan N.F."/>
            <person name="Baker D."/>
            <person name="Gharbi K."/>
            <person name="Hall N."/>
            <person name="Watson M."/>
            <person name="Adriaenssens E.M."/>
            <person name="Foster-Nyarko E."/>
            <person name="Jarju S."/>
            <person name="Secka A."/>
            <person name="Antonio M."/>
            <person name="Oren A."/>
            <person name="Chaudhuri R.R."/>
            <person name="La Ragione R."/>
            <person name="Hildebrand F."/>
            <person name="Pallen M.J."/>
        </authorList>
    </citation>
    <scope>NUCLEOTIDE SEQUENCE</scope>
    <source>
        <strain evidence="1">CHK152-2871</strain>
    </source>
</reference>
<name>A0A9D1FJZ3_9BACT</name>
<dbReference type="Proteomes" id="UP000886865">
    <property type="component" value="Unassembled WGS sequence"/>
</dbReference>